<feature type="region of interest" description="Disordered" evidence="1">
    <location>
        <begin position="24"/>
        <end position="50"/>
    </location>
</feature>
<feature type="compositionally biased region" description="Polar residues" evidence="1">
    <location>
        <begin position="30"/>
        <end position="50"/>
    </location>
</feature>
<dbReference type="AlphaFoldDB" id="A0A7N0UN78"/>
<evidence type="ECO:0000313" key="3">
    <source>
        <dbReference type="Proteomes" id="UP000594263"/>
    </source>
</evidence>
<evidence type="ECO:0000256" key="1">
    <source>
        <dbReference type="SAM" id="MobiDB-lite"/>
    </source>
</evidence>
<name>A0A7N0UN78_KALFE</name>
<accession>A0A7N0UN78</accession>
<organism evidence="2 3">
    <name type="scientific">Kalanchoe fedtschenkoi</name>
    <name type="common">Lavender scallops</name>
    <name type="synonym">South American air plant</name>
    <dbReference type="NCBI Taxonomy" id="63787"/>
    <lineage>
        <taxon>Eukaryota</taxon>
        <taxon>Viridiplantae</taxon>
        <taxon>Streptophyta</taxon>
        <taxon>Embryophyta</taxon>
        <taxon>Tracheophyta</taxon>
        <taxon>Spermatophyta</taxon>
        <taxon>Magnoliopsida</taxon>
        <taxon>eudicotyledons</taxon>
        <taxon>Gunneridae</taxon>
        <taxon>Pentapetalae</taxon>
        <taxon>Saxifragales</taxon>
        <taxon>Crassulaceae</taxon>
        <taxon>Kalanchoe</taxon>
    </lineage>
</organism>
<keyword evidence="3" id="KW-1185">Reference proteome</keyword>
<dbReference type="Proteomes" id="UP000594263">
    <property type="component" value="Unplaced"/>
</dbReference>
<reference evidence="2" key="1">
    <citation type="submission" date="2021-01" db="UniProtKB">
        <authorList>
            <consortium name="EnsemblPlants"/>
        </authorList>
    </citation>
    <scope>IDENTIFICATION</scope>
</reference>
<evidence type="ECO:0000313" key="2">
    <source>
        <dbReference type="EnsemblPlants" id="Kaladp0072s0064.1.v1.1.CDS.1"/>
    </source>
</evidence>
<sequence length="50" mass="5466">MSLTSSYRSLSCMIDKSIPGPNVIAERSTPAVSSNSRQLNTREYYQPAAS</sequence>
<proteinExistence type="predicted"/>
<dbReference type="EnsemblPlants" id="Kaladp0072s0064.1.v1.1">
    <property type="protein sequence ID" value="Kaladp0072s0064.1.v1.1.CDS.1"/>
    <property type="gene ID" value="Kaladp0072s0064.v1.1"/>
</dbReference>
<protein>
    <submittedName>
        <fullName evidence="2">Uncharacterized protein</fullName>
    </submittedName>
</protein>
<dbReference type="Gramene" id="Kaladp0072s0064.1.v1.1">
    <property type="protein sequence ID" value="Kaladp0072s0064.1.v1.1.CDS.1"/>
    <property type="gene ID" value="Kaladp0072s0064.v1.1"/>
</dbReference>